<dbReference type="InterPro" id="IPR000994">
    <property type="entry name" value="Pept_M24"/>
</dbReference>
<dbReference type="Pfam" id="PF00557">
    <property type="entry name" value="Peptidase_M24"/>
    <property type="match status" value="1"/>
</dbReference>
<feature type="domain" description="Peptidase M24" evidence="6">
    <location>
        <begin position="2"/>
        <end position="181"/>
    </location>
</feature>
<evidence type="ECO:0000313" key="7">
    <source>
        <dbReference type="EMBL" id="CAD7236217.1"/>
    </source>
</evidence>
<dbReference type="GO" id="GO:0016020">
    <property type="term" value="C:membrane"/>
    <property type="evidence" value="ECO:0007669"/>
    <property type="project" value="UniProtKB-SubCell"/>
</dbReference>
<keyword evidence="4" id="KW-0472">Membrane</keyword>
<name>A0A7R8ZVT7_9CRUS</name>
<dbReference type="AlphaFoldDB" id="A0A7R8ZVT7"/>
<evidence type="ECO:0000259" key="5">
    <source>
        <dbReference type="Pfam" id="PF00324"/>
    </source>
</evidence>
<evidence type="ECO:0000259" key="6">
    <source>
        <dbReference type="Pfam" id="PF00557"/>
    </source>
</evidence>
<evidence type="ECO:0000256" key="1">
    <source>
        <dbReference type="ARBA" id="ARBA00004141"/>
    </source>
</evidence>
<dbReference type="Pfam" id="PF00324">
    <property type="entry name" value="AA_permease"/>
    <property type="match status" value="1"/>
</dbReference>
<dbReference type="GO" id="GO:0055085">
    <property type="term" value="P:transmembrane transport"/>
    <property type="evidence" value="ECO:0007669"/>
    <property type="project" value="InterPro"/>
</dbReference>
<dbReference type="InterPro" id="IPR036005">
    <property type="entry name" value="Creatinase/aminopeptidase-like"/>
</dbReference>
<dbReference type="Gene3D" id="3.90.230.10">
    <property type="entry name" value="Creatinase/methionine aminopeptidase superfamily"/>
    <property type="match status" value="1"/>
</dbReference>
<dbReference type="SUPFAM" id="SSF55920">
    <property type="entry name" value="Creatinase/aminopeptidase"/>
    <property type="match status" value="1"/>
</dbReference>
<organism evidence="7">
    <name type="scientific">Cyprideis torosa</name>
    <dbReference type="NCBI Taxonomy" id="163714"/>
    <lineage>
        <taxon>Eukaryota</taxon>
        <taxon>Metazoa</taxon>
        <taxon>Ecdysozoa</taxon>
        <taxon>Arthropoda</taxon>
        <taxon>Crustacea</taxon>
        <taxon>Oligostraca</taxon>
        <taxon>Ostracoda</taxon>
        <taxon>Podocopa</taxon>
        <taxon>Podocopida</taxon>
        <taxon>Cytherocopina</taxon>
        <taxon>Cytheroidea</taxon>
        <taxon>Cytherideidae</taxon>
        <taxon>Cyprideis</taxon>
    </lineage>
</organism>
<dbReference type="EMBL" id="OB677336">
    <property type="protein sequence ID" value="CAD7236217.1"/>
    <property type="molecule type" value="Genomic_DNA"/>
</dbReference>
<evidence type="ECO:0000256" key="3">
    <source>
        <dbReference type="ARBA" id="ARBA00022989"/>
    </source>
</evidence>
<dbReference type="PANTHER" id="PTHR46112:SF2">
    <property type="entry name" value="XAA-PRO AMINOPEPTIDASE P-RELATED"/>
    <property type="match status" value="1"/>
</dbReference>
<evidence type="ECO:0000256" key="2">
    <source>
        <dbReference type="ARBA" id="ARBA00022692"/>
    </source>
</evidence>
<comment type="subcellular location">
    <subcellularLocation>
        <location evidence="1">Membrane</location>
        <topology evidence="1">Multi-pass membrane protein</topology>
    </subcellularLocation>
</comment>
<dbReference type="PANTHER" id="PTHR46112">
    <property type="entry name" value="AMINOPEPTIDASE"/>
    <property type="match status" value="1"/>
</dbReference>
<dbReference type="Gene3D" id="1.20.1740.10">
    <property type="entry name" value="Amino acid/polyamine transporter I"/>
    <property type="match status" value="1"/>
</dbReference>
<keyword evidence="3" id="KW-1133">Transmembrane helix</keyword>
<feature type="domain" description="Amino acid permease/ SLC12A" evidence="5">
    <location>
        <begin position="196"/>
        <end position="322"/>
    </location>
</feature>
<proteinExistence type="predicted"/>
<dbReference type="InterPro" id="IPR050659">
    <property type="entry name" value="Peptidase_M24B"/>
</dbReference>
<dbReference type="OrthoDB" id="4215474at2759"/>
<accession>A0A7R8ZVT7</accession>
<feature type="non-terminal residue" evidence="7">
    <location>
        <position position="323"/>
    </location>
</feature>
<reference evidence="7" key="1">
    <citation type="submission" date="2020-11" db="EMBL/GenBank/DDBJ databases">
        <authorList>
            <person name="Tran Van P."/>
        </authorList>
    </citation>
    <scope>NUCLEOTIDE SEQUENCE</scope>
</reference>
<evidence type="ECO:0000256" key="4">
    <source>
        <dbReference type="ARBA" id="ARBA00023136"/>
    </source>
</evidence>
<gene>
    <name evidence="7" type="ORF">CTOB1V02_LOCUS14032</name>
</gene>
<dbReference type="InterPro" id="IPR004841">
    <property type="entry name" value="AA-permease/SLC12A_dom"/>
</dbReference>
<protein>
    <submittedName>
        <fullName evidence="7">Uncharacterized protein</fullName>
    </submittedName>
</protein>
<keyword evidence="2" id="KW-0812">Transmembrane</keyword>
<sequence>MGEDELATELVLQLLRHGSEVELPFQPIVAAGPNGANPHATPSSRPLSPGDLLIIDWGASYGGYCSDLTRTFAVGDVGKEEARIHQVVLHANREGRKAGREGLKCGAVDEVVRRIIEEAGYGPFFTHRTGHGIGRQCHEEPYLRKGNEALLQCGMVYTVEPGVYLPSRNGVRIEDMVVVEERGPVTISSLPRDLIHVGQAGVARMLIILALANTVTVLTSISLAAIATNLRVKGGGDYYLISRTLGYKFGGSIGIVLFLAQSVSVAFYCMGFGEALSALLPGSIASQYLAMLAVGVLFIFAWLGADWATKFQYVVMLMLFLAL</sequence>